<dbReference type="EMBL" id="JARBHB010000014">
    <property type="protein sequence ID" value="KAJ8868978.1"/>
    <property type="molecule type" value="Genomic_DNA"/>
</dbReference>
<accession>A0ABQ9GC18</accession>
<gene>
    <name evidence="2" type="ORF">PR048_030519</name>
</gene>
<organism evidence="2 3">
    <name type="scientific">Dryococelus australis</name>
    <dbReference type="NCBI Taxonomy" id="614101"/>
    <lineage>
        <taxon>Eukaryota</taxon>
        <taxon>Metazoa</taxon>
        <taxon>Ecdysozoa</taxon>
        <taxon>Arthropoda</taxon>
        <taxon>Hexapoda</taxon>
        <taxon>Insecta</taxon>
        <taxon>Pterygota</taxon>
        <taxon>Neoptera</taxon>
        <taxon>Polyneoptera</taxon>
        <taxon>Phasmatodea</taxon>
        <taxon>Verophasmatodea</taxon>
        <taxon>Anareolatae</taxon>
        <taxon>Phasmatidae</taxon>
        <taxon>Eurycanthinae</taxon>
        <taxon>Dryococelus</taxon>
    </lineage>
</organism>
<protein>
    <submittedName>
        <fullName evidence="2">Uncharacterized protein</fullName>
    </submittedName>
</protein>
<comment type="caution">
    <text evidence="2">The sequence shown here is derived from an EMBL/GenBank/DDBJ whole genome shotgun (WGS) entry which is preliminary data.</text>
</comment>
<feature type="compositionally biased region" description="Basic residues" evidence="1">
    <location>
        <begin position="1"/>
        <end position="13"/>
    </location>
</feature>
<name>A0ABQ9GC18_9NEOP</name>
<feature type="region of interest" description="Disordered" evidence="1">
    <location>
        <begin position="1"/>
        <end position="35"/>
    </location>
</feature>
<reference evidence="2 3" key="1">
    <citation type="submission" date="2023-02" db="EMBL/GenBank/DDBJ databases">
        <title>LHISI_Scaffold_Assembly.</title>
        <authorList>
            <person name="Stuart O.P."/>
            <person name="Cleave R."/>
            <person name="Magrath M.J.L."/>
            <person name="Mikheyev A.S."/>
        </authorList>
    </citation>
    <scope>NUCLEOTIDE SEQUENCE [LARGE SCALE GENOMIC DNA]</scope>
    <source>
        <strain evidence="2">Daus_M_001</strain>
        <tissue evidence="2">Leg muscle</tissue>
    </source>
</reference>
<evidence type="ECO:0000313" key="2">
    <source>
        <dbReference type="EMBL" id="KAJ8868978.1"/>
    </source>
</evidence>
<sequence>MQWRGKRKKIRRPAAHENPGVTPPGIEPDSPRRKAISLTTTPSRPLCVCLLVRIVITNCAATWCLDRHSITVASELWESINSAIVRHAFPFSSVKLNSISAYAHQKAKSLYINRIRLQRASEKQSSDTYQTPYDRVKRCRGRKINIKASERANVDIPRWRVRVSAGDLGAPNGIKLYPSCVITCTRGSPAHQQPLDLDDSHMGEFRSARHGDGTTSNTRDAAGFHRGGHYGQWRIR</sequence>
<feature type="region of interest" description="Disordered" evidence="1">
    <location>
        <begin position="207"/>
        <end position="226"/>
    </location>
</feature>
<proteinExistence type="predicted"/>
<keyword evidence="3" id="KW-1185">Reference proteome</keyword>
<evidence type="ECO:0000256" key="1">
    <source>
        <dbReference type="SAM" id="MobiDB-lite"/>
    </source>
</evidence>
<evidence type="ECO:0000313" key="3">
    <source>
        <dbReference type="Proteomes" id="UP001159363"/>
    </source>
</evidence>
<dbReference type="Proteomes" id="UP001159363">
    <property type="component" value="Chromosome 13"/>
</dbReference>